<dbReference type="SUPFAM" id="SSF50998">
    <property type="entry name" value="Quinoprotein alcohol dehydrogenase-like"/>
    <property type="match status" value="1"/>
</dbReference>
<dbReference type="InterPro" id="IPR015943">
    <property type="entry name" value="WD40/YVTN_repeat-like_dom_sf"/>
</dbReference>
<sequence length="121" mass="13246">SPDGRYIATSAEDDTIIIWSEMPFSQTLSLHVSLQDHTRLIAAACFSPCERYVATSSEDFTVRLWSVGDGSLVCTFVNHHITVVHLVFSADGKTLVSADMAGRVCVHALSMFVRDAPLCLE</sequence>
<dbReference type="InParanoid" id="A0A5C3PQN5"/>
<dbReference type="PROSITE" id="PS50082">
    <property type="entry name" value="WD_REPEATS_2"/>
    <property type="match status" value="2"/>
</dbReference>
<dbReference type="PROSITE" id="PS50294">
    <property type="entry name" value="WD_REPEATS_REGION"/>
    <property type="match status" value="2"/>
</dbReference>
<reference evidence="2 3" key="1">
    <citation type="journal article" date="2019" name="Nat. Ecol. Evol.">
        <title>Megaphylogeny resolves global patterns of mushroom evolution.</title>
        <authorList>
            <person name="Varga T."/>
            <person name="Krizsan K."/>
            <person name="Foldi C."/>
            <person name="Dima B."/>
            <person name="Sanchez-Garcia M."/>
            <person name="Sanchez-Ramirez S."/>
            <person name="Szollosi G.J."/>
            <person name="Szarkandi J.G."/>
            <person name="Papp V."/>
            <person name="Albert L."/>
            <person name="Andreopoulos W."/>
            <person name="Angelini C."/>
            <person name="Antonin V."/>
            <person name="Barry K.W."/>
            <person name="Bougher N.L."/>
            <person name="Buchanan P."/>
            <person name="Buyck B."/>
            <person name="Bense V."/>
            <person name="Catcheside P."/>
            <person name="Chovatia M."/>
            <person name="Cooper J."/>
            <person name="Damon W."/>
            <person name="Desjardin D."/>
            <person name="Finy P."/>
            <person name="Geml J."/>
            <person name="Haridas S."/>
            <person name="Hughes K."/>
            <person name="Justo A."/>
            <person name="Karasinski D."/>
            <person name="Kautmanova I."/>
            <person name="Kiss B."/>
            <person name="Kocsube S."/>
            <person name="Kotiranta H."/>
            <person name="LaButti K.M."/>
            <person name="Lechner B.E."/>
            <person name="Liimatainen K."/>
            <person name="Lipzen A."/>
            <person name="Lukacs Z."/>
            <person name="Mihaltcheva S."/>
            <person name="Morgado L.N."/>
            <person name="Niskanen T."/>
            <person name="Noordeloos M.E."/>
            <person name="Ohm R.A."/>
            <person name="Ortiz-Santana B."/>
            <person name="Ovrebo C."/>
            <person name="Racz N."/>
            <person name="Riley R."/>
            <person name="Savchenko A."/>
            <person name="Shiryaev A."/>
            <person name="Soop K."/>
            <person name="Spirin V."/>
            <person name="Szebenyi C."/>
            <person name="Tomsovsky M."/>
            <person name="Tulloss R.E."/>
            <person name="Uehling J."/>
            <person name="Grigoriev I.V."/>
            <person name="Vagvolgyi C."/>
            <person name="Papp T."/>
            <person name="Martin F.M."/>
            <person name="Miettinen O."/>
            <person name="Hibbett D.S."/>
            <person name="Nagy L.G."/>
        </authorList>
    </citation>
    <scope>NUCLEOTIDE SEQUENCE [LARGE SCALE GENOMIC DNA]</scope>
    <source>
        <strain evidence="2 3">HHB13444</strain>
    </source>
</reference>
<feature type="repeat" description="WD" evidence="1">
    <location>
        <begin position="34"/>
        <end position="75"/>
    </location>
</feature>
<keyword evidence="1" id="KW-0853">WD repeat</keyword>
<dbReference type="PANTHER" id="PTHR19879:SF9">
    <property type="entry name" value="TRANSCRIPTION INITIATION FACTOR TFIID SUBUNIT 5"/>
    <property type="match status" value="1"/>
</dbReference>
<accession>A0A5C3PQN5</accession>
<dbReference type="STRING" id="1314778.A0A5C3PQN5"/>
<dbReference type="InterPro" id="IPR011047">
    <property type="entry name" value="Quinoprotein_ADH-like_sf"/>
</dbReference>
<feature type="non-terminal residue" evidence="2">
    <location>
        <position position="1"/>
    </location>
</feature>
<proteinExistence type="predicted"/>
<dbReference type="EMBL" id="ML211114">
    <property type="protein sequence ID" value="TFK88413.1"/>
    <property type="molecule type" value="Genomic_DNA"/>
</dbReference>
<evidence type="ECO:0000256" key="1">
    <source>
        <dbReference type="PROSITE-ProRule" id="PRU00221"/>
    </source>
</evidence>
<evidence type="ECO:0000313" key="2">
    <source>
        <dbReference type="EMBL" id="TFK88413.1"/>
    </source>
</evidence>
<dbReference type="AlphaFoldDB" id="A0A5C3PQN5"/>
<name>A0A5C3PQN5_9APHY</name>
<feature type="repeat" description="WD" evidence="1">
    <location>
        <begin position="1"/>
        <end position="20"/>
    </location>
</feature>
<dbReference type="SMART" id="SM00320">
    <property type="entry name" value="WD40"/>
    <property type="match status" value="2"/>
</dbReference>
<evidence type="ECO:0000313" key="3">
    <source>
        <dbReference type="Proteomes" id="UP000308197"/>
    </source>
</evidence>
<dbReference type="PANTHER" id="PTHR19879">
    <property type="entry name" value="TRANSCRIPTION INITIATION FACTOR TFIID"/>
    <property type="match status" value="1"/>
</dbReference>
<protein>
    <submittedName>
        <fullName evidence="2">WD40 repeat-like protein</fullName>
    </submittedName>
</protein>
<dbReference type="InterPro" id="IPR001680">
    <property type="entry name" value="WD40_rpt"/>
</dbReference>
<dbReference type="Pfam" id="PF00400">
    <property type="entry name" value="WD40"/>
    <property type="match status" value="3"/>
</dbReference>
<dbReference type="Proteomes" id="UP000308197">
    <property type="component" value="Unassembled WGS sequence"/>
</dbReference>
<organism evidence="2 3">
    <name type="scientific">Polyporus arcularius HHB13444</name>
    <dbReference type="NCBI Taxonomy" id="1314778"/>
    <lineage>
        <taxon>Eukaryota</taxon>
        <taxon>Fungi</taxon>
        <taxon>Dikarya</taxon>
        <taxon>Basidiomycota</taxon>
        <taxon>Agaricomycotina</taxon>
        <taxon>Agaricomycetes</taxon>
        <taxon>Polyporales</taxon>
        <taxon>Polyporaceae</taxon>
        <taxon>Polyporus</taxon>
    </lineage>
</organism>
<dbReference type="Gene3D" id="2.130.10.10">
    <property type="entry name" value="YVTN repeat-like/Quinoprotein amine dehydrogenase"/>
    <property type="match status" value="1"/>
</dbReference>
<gene>
    <name evidence="2" type="ORF">K466DRAFT_489003</name>
</gene>
<keyword evidence="3" id="KW-1185">Reference proteome</keyword>